<gene>
    <name evidence="2" type="primary">mobB</name>
    <name evidence="2" type="ORF">ACFQIC_13125</name>
</gene>
<dbReference type="Pfam" id="PF03205">
    <property type="entry name" value="MobB"/>
    <property type="match status" value="1"/>
</dbReference>
<dbReference type="Proteomes" id="UP001596410">
    <property type="component" value="Unassembled WGS sequence"/>
</dbReference>
<dbReference type="NCBIfam" id="TIGR00176">
    <property type="entry name" value="mobB"/>
    <property type="match status" value="1"/>
</dbReference>
<dbReference type="Gene3D" id="3.40.50.300">
    <property type="entry name" value="P-loop containing nucleotide triphosphate hydrolases"/>
    <property type="match status" value="1"/>
</dbReference>
<protein>
    <submittedName>
        <fullName evidence="2">Molybdopterin-guanine dinucleotide biosynthesis protein B</fullName>
    </submittedName>
</protein>
<reference evidence="3" key="1">
    <citation type="journal article" date="2019" name="Int. J. Syst. Evol. Microbiol.">
        <title>The Global Catalogue of Microorganisms (GCM) 10K type strain sequencing project: providing services to taxonomists for standard genome sequencing and annotation.</title>
        <authorList>
            <consortium name="The Broad Institute Genomics Platform"/>
            <consortium name="The Broad Institute Genome Sequencing Center for Infectious Disease"/>
            <person name="Wu L."/>
            <person name="Ma J."/>
        </authorList>
    </citation>
    <scope>NUCLEOTIDE SEQUENCE [LARGE SCALE GENOMIC DNA]</scope>
    <source>
        <strain evidence="3">CGMCC 4.1621</strain>
    </source>
</reference>
<dbReference type="EMBL" id="JBHSZV010000033">
    <property type="protein sequence ID" value="MFC7062780.1"/>
    <property type="molecule type" value="Genomic_DNA"/>
</dbReference>
<evidence type="ECO:0000259" key="1">
    <source>
        <dbReference type="Pfam" id="PF03205"/>
    </source>
</evidence>
<sequence>MGQPAIFQIVGYKNSGKTTLLSELIRYGNAKGNQVAVIKHHGHRTPLKPMKTSTDSDYLHQCGSLITTVTSPDSLQLQINKELPLVRIIEWYKMLEPDVIFIEGYKQENYHKTVIIKDKEDIELLKLTKIQMVFTWDENLIPNLAVPVYNIHHWKEHIDEIYSTIEGGN</sequence>
<keyword evidence="3" id="KW-1185">Reference proteome</keyword>
<feature type="domain" description="Molybdopterin-guanine dinucleotide biosynthesis protein B (MobB)" evidence="1">
    <location>
        <begin position="6"/>
        <end position="125"/>
    </location>
</feature>
<name>A0ABW2EPK2_9BACI</name>
<proteinExistence type="predicted"/>
<evidence type="ECO:0000313" key="3">
    <source>
        <dbReference type="Proteomes" id="UP001596410"/>
    </source>
</evidence>
<dbReference type="InterPro" id="IPR052539">
    <property type="entry name" value="MGD_biosynthesis_adapter"/>
</dbReference>
<dbReference type="InterPro" id="IPR004435">
    <property type="entry name" value="MobB_dom"/>
</dbReference>
<dbReference type="PANTHER" id="PTHR40072:SF1">
    <property type="entry name" value="MOLYBDOPTERIN-GUANINE DINUCLEOTIDE BIOSYNTHESIS ADAPTER PROTEIN"/>
    <property type="match status" value="1"/>
</dbReference>
<dbReference type="InterPro" id="IPR027417">
    <property type="entry name" value="P-loop_NTPase"/>
</dbReference>
<organism evidence="2 3">
    <name type="scientific">Halobacillus seohaensis</name>
    <dbReference type="NCBI Taxonomy" id="447421"/>
    <lineage>
        <taxon>Bacteria</taxon>
        <taxon>Bacillati</taxon>
        <taxon>Bacillota</taxon>
        <taxon>Bacilli</taxon>
        <taxon>Bacillales</taxon>
        <taxon>Bacillaceae</taxon>
        <taxon>Halobacillus</taxon>
    </lineage>
</organism>
<dbReference type="PANTHER" id="PTHR40072">
    <property type="entry name" value="MOLYBDOPTERIN-GUANINE DINUCLEOTIDE BIOSYNTHESIS ADAPTER PROTEIN-RELATED"/>
    <property type="match status" value="1"/>
</dbReference>
<evidence type="ECO:0000313" key="2">
    <source>
        <dbReference type="EMBL" id="MFC7062780.1"/>
    </source>
</evidence>
<comment type="caution">
    <text evidence="2">The sequence shown here is derived from an EMBL/GenBank/DDBJ whole genome shotgun (WGS) entry which is preliminary data.</text>
</comment>
<dbReference type="RefSeq" id="WP_204710519.1">
    <property type="nucleotide sequence ID" value="NZ_JBHSZV010000033.1"/>
</dbReference>
<dbReference type="SUPFAM" id="SSF52540">
    <property type="entry name" value="P-loop containing nucleoside triphosphate hydrolases"/>
    <property type="match status" value="1"/>
</dbReference>
<accession>A0ABW2EPK2</accession>